<evidence type="ECO:0000256" key="7">
    <source>
        <dbReference type="ARBA" id="ARBA00023212"/>
    </source>
</evidence>
<evidence type="ECO:0000256" key="10">
    <source>
        <dbReference type="SAM" id="Coils"/>
    </source>
</evidence>
<reference evidence="12 13" key="2">
    <citation type="submission" date="2024-07" db="EMBL/GenBank/DDBJ databases">
        <authorList>
            <person name="Akdeniz Z."/>
        </authorList>
    </citation>
    <scope>NUCLEOTIDE SEQUENCE [LARGE SCALE GENOMIC DNA]</scope>
</reference>
<keyword evidence="7" id="KW-0206">Cytoskeleton</keyword>
<evidence type="ECO:0000256" key="8">
    <source>
        <dbReference type="ARBA" id="ARBA00023273"/>
    </source>
</evidence>
<evidence type="ECO:0000313" key="11">
    <source>
        <dbReference type="EMBL" id="CAI9962097.1"/>
    </source>
</evidence>
<comment type="subcellular location">
    <subcellularLocation>
        <location evidence="1">Cytoplasm</location>
        <location evidence="1">Cytoskeleton</location>
        <location evidence="1">Flagellum axoneme</location>
    </subcellularLocation>
</comment>
<gene>
    <name evidence="12" type="ORF">HINF_LOCUS3826</name>
    <name evidence="11" type="ORF">HINF_LOCUS49742</name>
</gene>
<keyword evidence="4" id="KW-0282">Flagellum</keyword>
<keyword evidence="8" id="KW-0966">Cell projection</keyword>
<dbReference type="EMBL" id="CAXDID020000007">
    <property type="protein sequence ID" value="CAL5976458.1"/>
    <property type="molecule type" value="Genomic_DNA"/>
</dbReference>
<evidence type="ECO:0000256" key="9">
    <source>
        <dbReference type="ARBA" id="ARBA00046435"/>
    </source>
</evidence>
<sequence>MSIHLPSFDNDKLKKLGRQQASWTVRAERIHDPAQKNKHDTETLEQQCLTKQLLAAIEREQKIEAEQKMLEINRYLTILERNAMKSKLEKEREDLRFSIENLTREQSREWDLNNPKALATMQPIRIDEVDEHGNVIIQSDLGLSSGQVFDGEDLARQQRIMLQYHQFKQEMTRDMKERAAKQALTKQEQNAYEKRQLSILQYLNEQEKLTEQVRRQERIQTAQENMQMAEMKQTMRTQEKQFNQQQERDHVDNFAHTRIMQEVARPGIRDEFKGFDAETIKGYNESILLQMKEAEAKKALRRQEQIEIERKELEVNRQLQINEMEQKRARMNMQRELAEEQRQNGFQHKTQELNSRETLGRNRIEENFFDNFGKHAR</sequence>
<evidence type="ECO:0000256" key="1">
    <source>
        <dbReference type="ARBA" id="ARBA00004611"/>
    </source>
</evidence>
<comment type="subunit">
    <text evidence="9">Microtubule inner protein component of sperm flagellar doublet microtubules.</text>
</comment>
<feature type="coiled-coil region" evidence="10">
    <location>
        <begin position="289"/>
        <end position="344"/>
    </location>
</feature>
<name>A0AA86URM1_9EUKA</name>
<reference evidence="11" key="1">
    <citation type="submission" date="2023-06" db="EMBL/GenBank/DDBJ databases">
        <authorList>
            <person name="Kurt Z."/>
        </authorList>
    </citation>
    <scope>NUCLEOTIDE SEQUENCE</scope>
</reference>
<dbReference type="PANTHER" id="PTHR14517:SF6">
    <property type="entry name" value="RE41410P"/>
    <property type="match status" value="1"/>
</dbReference>
<dbReference type="AlphaFoldDB" id="A0AA86URM1"/>
<organism evidence="11">
    <name type="scientific">Hexamita inflata</name>
    <dbReference type="NCBI Taxonomy" id="28002"/>
    <lineage>
        <taxon>Eukaryota</taxon>
        <taxon>Metamonada</taxon>
        <taxon>Diplomonadida</taxon>
        <taxon>Hexamitidae</taxon>
        <taxon>Hexamitinae</taxon>
        <taxon>Hexamita</taxon>
    </lineage>
</organism>
<feature type="coiled-coil region" evidence="10">
    <location>
        <begin position="199"/>
        <end position="248"/>
    </location>
</feature>
<keyword evidence="6" id="KW-0969">Cilium</keyword>
<dbReference type="PANTHER" id="PTHR14517">
    <property type="entry name" value="RIB43A-RELATED"/>
    <property type="match status" value="1"/>
</dbReference>
<dbReference type="EMBL" id="CATOUU010000952">
    <property type="protein sequence ID" value="CAI9962097.1"/>
    <property type="molecule type" value="Genomic_DNA"/>
</dbReference>
<comment type="caution">
    <text evidence="11">The sequence shown here is derived from an EMBL/GenBank/DDBJ whole genome shotgun (WGS) entry which is preliminary data.</text>
</comment>
<comment type="similarity">
    <text evidence="2">Belongs to the RIB43A family.</text>
</comment>
<evidence type="ECO:0000313" key="12">
    <source>
        <dbReference type="EMBL" id="CAL5976458.1"/>
    </source>
</evidence>
<dbReference type="Proteomes" id="UP001642409">
    <property type="component" value="Unassembled WGS sequence"/>
</dbReference>
<accession>A0AA86URM1</accession>
<keyword evidence="3" id="KW-0963">Cytoplasm</keyword>
<evidence type="ECO:0000256" key="2">
    <source>
        <dbReference type="ARBA" id="ARBA00006875"/>
    </source>
</evidence>
<keyword evidence="5 10" id="KW-0175">Coiled coil</keyword>
<protein>
    <submittedName>
        <fullName evidence="11">RIB43A domain-containing protein</fullName>
    </submittedName>
    <submittedName>
        <fullName evidence="12">RIB43A_domain-containing protein</fullName>
    </submittedName>
</protein>
<evidence type="ECO:0000313" key="13">
    <source>
        <dbReference type="Proteomes" id="UP001642409"/>
    </source>
</evidence>
<evidence type="ECO:0000256" key="6">
    <source>
        <dbReference type="ARBA" id="ARBA00023069"/>
    </source>
</evidence>
<proteinExistence type="inferred from homology"/>
<evidence type="ECO:0000256" key="5">
    <source>
        <dbReference type="ARBA" id="ARBA00023054"/>
    </source>
</evidence>
<dbReference type="InterPro" id="IPR008805">
    <property type="entry name" value="RIB43A"/>
</dbReference>
<evidence type="ECO:0000256" key="4">
    <source>
        <dbReference type="ARBA" id="ARBA00022846"/>
    </source>
</evidence>
<dbReference type="Pfam" id="PF05914">
    <property type="entry name" value="RIB43A"/>
    <property type="match status" value="1"/>
</dbReference>
<evidence type="ECO:0000256" key="3">
    <source>
        <dbReference type="ARBA" id="ARBA00022490"/>
    </source>
</evidence>
<keyword evidence="13" id="KW-1185">Reference proteome</keyword>